<proteinExistence type="predicted"/>
<name>A0A0S7WWD4_UNCT6</name>
<evidence type="ECO:0008006" key="5">
    <source>
        <dbReference type="Google" id="ProtNLM"/>
    </source>
</evidence>
<evidence type="ECO:0000259" key="1">
    <source>
        <dbReference type="Pfam" id="PF00534"/>
    </source>
</evidence>
<dbReference type="STRING" id="1703770.AMJ39_00295"/>
<feature type="domain" description="Glycosyl transferase family 1" evidence="1">
    <location>
        <begin position="185"/>
        <end position="346"/>
    </location>
</feature>
<dbReference type="PANTHER" id="PTHR45947:SF3">
    <property type="entry name" value="SULFOQUINOVOSYL TRANSFERASE SQD2"/>
    <property type="match status" value="1"/>
</dbReference>
<evidence type="ECO:0000259" key="2">
    <source>
        <dbReference type="Pfam" id="PF13439"/>
    </source>
</evidence>
<dbReference type="EMBL" id="LIZS01000001">
    <property type="protein sequence ID" value="KPJ54496.1"/>
    <property type="molecule type" value="Genomic_DNA"/>
</dbReference>
<reference evidence="3 4" key="1">
    <citation type="journal article" date="2015" name="Microbiome">
        <title>Genomic resolution of linkages in carbon, nitrogen, and sulfur cycling among widespread estuary sediment bacteria.</title>
        <authorList>
            <person name="Baker B.J."/>
            <person name="Lazar C.S."/>
            <person name="Teske A.P."/>
            <person name="Dick G.J."/>
        </authorList>
    </citation>
    <scope>NUCLEOTIDE SEQUENCE [LARGE SCALE GENOMIC DNA]</scope>
    <source>
        <strain evidence="3">DG_24</strain>
    </source>
</reference>
<dbReference type="Gene3D" id="3.40.50.2000">
    <property type="entry name" value="Glycogen Phosphorylase B"/>
    <property type="match status" value="2"/>
</dbReference>
<evidence type="ECO:0000313" key="4">
    <source>
        <dbReference type="Proteomes" id="UP000052008"/>
    </source>
</evidence>
<sequence length="381" mass="43050">MKICIVSDAYYPHPGGVSEHIHHTAMELRQLGHDTKILTASYGKKTEEKESDVIRVGRTVLVPVNKSMATVTIGRNLSGQVKKILTRGDFDIVHTHGPLAPMLSFLALRHSPTVNVATFHASHPESTGYQLFEPILQRYFRRIHGLIAVSESAKDTIYRYFPGDYRIIPNGVDTDRFHPNTKRVAKFCDGRPSILFVGRFDPRKGLKYLLQAMPYVVEKVPNARLVVVGKGVLDSYYRRYLDNRCREHVIFEGFVAPEDLPSYYATCDVFCSPAIGAESFGIILLEAMATKKAIVASDISGYRSVVSDGVDGILVEPRNAHALAQSLVRLLRDSQLRAELGRQGREKALRYSWKRVTRQIEEYYLEVSERVRSRRSLEVGR</sequence>
<accession>A0A0S7WWD4</accession>
<dbReference type="InterPro" id="IPR028098">
    <property type="entry name" value="Glyco_trans_4-like_N"/>
</dbReference>
<dbReference type="SUPFAM" id="SSF53756">
    <property type="entry name" value="UDP-Glycosyltransferase/glycogen phosphorylase"/>
    <property type="match status" value="1"/>
</dbReference>
<dbReference type="InterPro" id="IPR001296">
    <property type="entry name" value="Glyco_trans_1"/>
</dbReference>
<evidence type="ECO:0000313" key="3">
    <source>
        <dbReference type="EMBL" id="KPJ54496.1"/>
    </source>
</evidence>
<gene>
    <name evidence="3" type="ORF">AMJ39_00295</name>
</gene>
<dbReference type="Pfam" id="PF00534">
    <property type="entry name" value="Glycos_transf_1"/>
    <property type="match status" value="1"/>
</dbReference>
<dbReference type="AlphaFoldDB" id="A0A0S7WWD4"/>
<dbReference type="CDD" id="cd03801">
    <property type="entry name" value="GT4_PimA-like"/>
    <property type="match status" value="1"/>
</dbReference>
<dbReference type="Proteomes" id="UP000052008">
    <property type="component" value="Unassembled WGS sequence"/>
</dbReference>
<dbReference type="Pfam" id="PF13439">
    <property type="entry name" value="Glyco_transf_4"/>
    <property type="match status" value="1"/>
</dbReference>
<feature type="domain" description="Glycosyltransferase subfamily 4-like N-terminal" evidence="2">
    <location>
        <begin position="14"/>
        <end position="176"/>
    </location>
</feature>
<dbReference type="GO" id="GO:0016757">
    <property type="term" value="F:glycosyltransferase activity"/>
    <property type="evidence" value="ECO:0007669"/>
    <property type="project" value="InterPro"/>
</dbReference>
<protein>
    <recommendedName>
        <fullName evidence="5">Glycosyl transferase family 1</fullName>
    </recommendedName>
</protein>
<dbReference type="PANTHER" id="PTHR45947">
    <property type="entry name" value="SULFOQUINOVOSYL TRANSFERASE SQD2"/>
    <property type="match status" value="1"/>
</dbReference>
<organism evidence="3 4">
    <name type="scientific">candidate division TA06 bacterium DG_24</name>
    <dbReference type="NCBI Taxonomy" id="1703770"/>
    <lineage>
        <taxon>Bacteria</taxon>
        <taxon>Bacteria division TA06</taxon>
    </lineage>
</organism>
<comment type="caution">
    <text evidence="3">The sequence shown here is derived from an EMBL/GenBank/DDBJ whole genome shotgun (WGS) entry which is preliminary data.</text>
</comment>
<dbReference type="InterPro" id="IPR050194">
    <property type="entry name" value="Glycosyltransferase_grp1"/>
</dbReference>